<dbReference type="STRING" id="36818.BGK67_27780"/>
<feature type="compositionally biased region" description="Pro residues" evidence="1">
    <location>
        <begin position="229"/>
        <end position="246"/>
    </location>
</feature>
<reference evidence="2 3" key="1">
    <citation type="submission" date="2016-08" db="EMBL/GenBank/DDBJ databases">
        <title>The complete genome of Streptomyces subrutilus 10-1-1.</title>
        <authorList>
            <person name="Chen X."/>
        </authorList>
    </citation>
    <scope>NUCLEOTIDE SEQUENCE [LARGE SCALE GENOMIC DNA]</scope>
    <source>
        <strain evidence="2 3">10-1-1</strain>
    </source>
</reference>
<feature type="compositionally biased region" description="Low complexity" evidence="1">
    <location>
        <begin position="198"/>
        <end position="210"/>
    </location>
</feature>
<dbReference type="OrthoDB" id="4578793at2"/>
<protein>
    <recommendedName>
        <fullName evidence="4">DUF3618 domain-containing protein</fullName>
    </recommendedName>
</protein>
<evidence type="ECO:0000313" key="2">
    <source>
        <dbReference type="EMBL" id="OEJ34629.1"/>
    </source>
</evidence>
<gene>
    <name evidence="2" type="ORF">BGK67_27780</name>
</gene>
<evidence type="ECO:0000313" key="3">
    <source>
        <dbReference type="Proteomes" id="UP000095705"/>
    </source>
</evidence>
<evidence type="ECO:0000256" key="1">
    <source>
        <dbReference type="SAM" id="MobiDB-lite"/>
    </source>
</evidence>
<feature type="region of interest" description="Disordered" evidence="1">
    <location>
        <begin position="1"/>
        <end position="23"/>
    </location>
</feature>
<feature type="compositionally biased region" description="Basic and acidic residues" evidence="1">
    <location>
        <begin position="1"/>
        <end position="14"/>
    </location>
</feature>
<feature type="region of interest" description="Disordered" evidence="1">
    <location>
        <begin position="165"/>
        <end position="255"/>
    </location>
</feature>
<dbReference type="RefSeq" id="WP_069922820.1">
    <property type="nucleotide sequence ID" value="NZ_MEHK01000001.1"/>
</dbReference>
<name>A0A1E5PYH7_9ACTN</name>
<proteinExistence type="predicted"/>
<dbReference type="AlphaFoldDB" id="A0A1E5PYH7"/>
<keyword evidence="3" id="KW-1185">Reference proteome</keyword>
<organism evidence="2 3">
    <name type="scientific">Streptomyces subrutilus</name>
    <dbReference type="NCBI Taxonomy" id="36818"/>
    <lineage>
        <taxon>Bacteria</taxon>
        <taxon>Bacillati</taxon>
        <taxon>Actinomycetota</taxon>
        <taxon>Actinomycetes</taxon>
        <taxon>Kitasatosporales</taxon>
        <taxon>Streptomycetaceae</taxon>
        <taxon>Streptomyces</taxon>
    </lineage>
</organism>
<comment type="caution">
    <text evidence="2">The sequence shown here is derived from an EMBL/GenBank/DDBJ whole genome shotgun (WGS) entry which is preliminary data.</text>
</comment>
<dbReference type="Proteomes" id="UP000095705">
    <property type="component" value="Unassembled WGS sequence"/>
</dbReference>
<dbReference type="EMBL" id="MEHK01000001">
    <property type="protein sequence ID" value="OEJ34629.1"/>
    <property type="molecule type" value="Genomic_DNA"/>
</dbReference>
<accession>A0A1E5PYH7</accession>
<evidence type="ECO:0008006" key="4">
    <source>
        <dbReference type="Google" id="ProtNLM"/>
    </source>
</evidence>
<feature type="compositionally biased region" description="Low complexity" evidence="1">
    <location>
        <begin position="165"/>
        <end position="176"/>
    </location>
</feature>
<sequence>MSDFQDASRQDESRTTAVAHTVQDKAGEGASLVGAKAAEVGGTAKEQAANVVGEATAQARDLVGQLRTQLTGQAETQTQRLAENVRRLSQELRELGENGKPDSTMAGVARQIADGGHQMAAHVEKRGPDGLISDLQGFARRRPGVFLAGAALAGFVVARAGKGVSAATSSDASGGSSEDRGAAAPAMIDRPPTRSDDPAAGARPRPAQSGLPAGYEDPLDTYGQSQPPHVTPAPPTYPPASSPPYGGPAQPGGGI</sequence>